<evidence type="ECO:0000256" key="1">
    <source>
        <dbReference type="ARBA" id="ARBA00022490"/>
    </source>
</evidence>
<evidence type="ECO:0000313" key="7">
    <source>
        <dbReference type="EMBL" id="PJC24243.1"/>
    </source>
</evidence>
<dbReference type="InterPro" id="IPR012337">
    <property type="entry name" value="RNaseH-like_sf"/>
</dbReference>
<dbReference type="InterPro" id="IPR037027">
    <property type="entry name" value="YqgF/RNaseH-like_dom_sf"/>
</dbReference>
<dbReference type="PANTHER" id="PTHR33317:SF4">
    <property type="entry name" value="POLYNUCLEOTIDYL TRANSFERASE, RIBONUCLEASE H-LIKE SUPERFAMILY PROTEIN"/>
    <property type="match status" value="1"/>
</dbReference>
<dbReference type="CDD" id="cd16964">
    <property type="entry name" value="YqgF"/>
    <property type="match status" value="1"/>
</dbReference>
<dbReference type="EMBL" id="PFSI01000055">
    <property type="protein sequence ID" value="PJC24243.1"/>
    <property type="molecule type" value="Genomic_DNA"/>
</dbReference>
<dbReference type="Pfam" id="PF03652">
    <property type="entry name" value="RuvX"/>
    <property type="match status" value="1"/>
</dbReference>
<sequence length="141" mass="15664">MNNMRYLGIDYGLKKIGLAIGDDESKIASPFDVIYVIDVIKVIKVIKDLIAEEGIGEIVIGVPKKVGDFHSGAQLEITQNFIKLLKSESGLKVREVDESYTSKESQRLQQEEGATAREDALAAMLILQAFFNENYNLQPTT</sequence>
<reference evidence="8" key="1">
    <citation type="submission" date="2017-09" db="EMBL/GenBank/DDBJ databases">
        <title>Depth-based differentiation of microbial function through sediment-hosted aquifers and enrichment of novel symbionts in the deep terrestrial subsurface.</title>
        <authorList>
            <person name="Probst A.J."/>
            <person name="Ladd B."/>
            <person name="Jarett J.K."/>
            <person name="Geller-Mcgrath D.E."/>
            <person name="Sieber C.M.K."/>
            <person name="Emerson J.B."/>
            <person name="Anantharaman K."/>
            <person name="Thomas B.C."/>
            <person name="Malmstrom R."/>
            <person name="Stieglmeier M."/>
            <person name="Klingl A."/>
            <person name="Woyke T."/>
            <person name="Ryan C.M."/>
            <person name="Banfield J.F."/>
        </authorList>
    </citation>
    <scope>NUCLEOTIDE SEQUENCE [LARGE SCALE GENOMIC DNA]</scope>
</reference>
<dbReference type="SMART" id="SM00732">
    <property type="entry name" value="YqgFc"/>
    <property type="match status" value="1"/>
</dbReference>
<dbReference type="InterPro" id="IPR005227">
    <property type="entry name" value="YqgF"/>
</dbReference>
<feature type="domain" description="YqgF/RNase H-like" evidence="6">
    <location>
        <begin position="4"/>
        <end position="105"/>
    </location>
</feature>
<gene>
    <name evidence="7" type="ORF">CO057_03925</name>
</gene>
<dbReference type="NCBIfam" id="TIGR00250">
    <property type="entry name" value="RNAse_H_YqgF"/>
    <property type="match status" value="1"/>
</dbReference>
<dbReference type="EC" id="3.1.-.-" evidence="5"/>
<dbReference type="HAMAP" id="MF_00651">
    <property type="entry name" value="Nuclease_YqgF"/>
    <property type="match status" value="1"/>
</dbReference>
<dbReference type="AlphaFoldDB" id="A0A2M8ENC0"/>
<evidence type="ECO:0000313" key="8">
    <source>
        <dbReference type="Proteomes" id="UP000230251"/>
    </source>
</evidence>
<dbReference type="Gene3D" id="3.30.420.140">
    <property type="entry name" value="YqgF/RNase H-like domain"/>
    <property type="match status" value="1"/>
</dbReference>
<dbReference type="GO" id="GO:0000967">
    <property type="term" value="P:rRNA 5'-end processing"/>
    <property type="evidence" value="ECO:0007669"/>
    <property type="project" value="UniProtKB-UniRule"/>
</dbReference>
<dbReference type="GO" id="GO:0016788">
    <property type="term" value="F:hydrolase activity, acting on ester bonds"/>
    <property type="evidence" value="ECO:0007669"/>
    <property type="project" value="UniProtKB-UniRule"/>
</dbReference>
<dbReference type="PANTHER" id="PTHR33317">
    <property type="entry name" value="POLYNUCLEOTIDYL TRANSFERASE, RIBONUCLEASE H-LIKE SUPERFAMILY PROTEIN"/>
    <property type="match status" value="1"/>
</dbReference>
<evidence type="ECO:0000256" key="2">
    <source>
        <dbReference type="ARBA" id="ARBA00022517"/>
    </source>
</evidence>
<evidence type="ECO:0000256" key="3">
    <source>
        <dbReference type="ARBA" id="ARBA00022722"/>
    </source>
</evidence>
<organism evidence="7 8">
    <name type="scientific">Candidatus Uhrbacteria bacterium CG_4_9_14_0_2_um_filter_41_50</name>
    <dbReference type="NCBI Taxonomy" id="1975031"/>
    <lineage>
        <taxon>Bacteria</taxon>
        <taxon>Candidatus Uhriibacteriota</taxon>
    </lineage>
</organism>
<dbReference type="GO" id="GO:0005737">
    <property type="term" value="C:cytoplasm"/>
    <property type="evidence" value="ECO:0007669"/>
    <property type="project" value="UniProtKB-SubCell"/>
</dbReference>
<name>A0A2M8ENC0_9BACT</name>
<proteinExistence type="inferred from homology"/>
<keyword evidence="2 5" id="KW-0690">Ribosome biogenesis</keyword>
<comment type="caution">
    <text evidence="7">The sequence shown here is derived from an EMBL/GenBank/DDBJ whole genome shotgun (WGS) entry which is preliminary data.</text>
</comment>
<dbReference type="GO" id="GO:0004518">
    <property type="term" value="F:nuclease activity"/>
    <property type="evidence" value="ECO:0007669"/>
    <property type="project" value="UniProtKB-KW"/>
</dbReference>
<evidence type="ECO:0000256" key="4">
    <source>
        <dbReference type="ARBA" id="ARBA00022801"/>
    </source>
</evidence>
<accession>A0A2M8ENC0</accession>
<comment type="similarity">
    <text evidence="5">Belongs to the YqgF HJR family.</text>
</comment>
<keyword evidence="1 5" id="KW-0963">Cytoplasm</keyword>
<comment type="subcellular location">
    <subcellularLocation>
        <location evidence="5">Cytoplasm</location>
    </subcellularLocation>
</comment>
<keyword evidence="3 5" id="KW-0540">Nuclease</keyword>
<comment type="function">
    <text evidence="5">Could be a nuclease involved in processing of the 5'-end of pre-16S rRNA.</text>
</comment>
<dbReference type="SUPFAM" id="SSF53098">
    <property type="entry name" value="Ribonuclease H-like"/>
    <property type="match status" value="1"/>
</dbReference>
<evidence type="ECO:0000259" key="6">
    <source>
        <dbReference type="SMART" id="SM00732"/>
    </source>
</evidence>
<protein>
    <recommendedName>
        <fullName evidence="5">Putative pre-16S rRNA nuclease</fullName>
        <ecNumber evidence="5">3.1.-.-</ecNumber>
    </recommendedName>
</protein>
<dbReference type="Proteomes" id="UP000230251">
    <property type="component" value="Unassembled WGS sequence"/>
</dbReference>
<dbReference type="InterPro" id="IPR006641">
    <property type="entry name" value="YqgF/RNaseH-like_dom"/>
</dbReference>
<keyword evidence="4 5" id="KW-0378">Hydrolase</keyword>
<evidence type="ECO:0000256" key="5">
    <source>
        <dbReference type="HAMAP-Rule" id="MF_00651"/>
    </source>
</evidence>